<comment type="caution">
    <text evidence="1">The sequence shown here is derived from an EMBL/GenBank/DDBJ whole genome shotgun (WGS) entry which is preliminary data.</text>
</comment>
<dbReference type="RefSeq" id="WP_385877339.1">
    <property type="nucleotide sequence ID" value="NZ_JBHLXE010000096.1"/>
</dbReference>
<gene>
    <name evidence="1" type="ORF">ACFFIT_09080</name>
</gene>
<accession>A0ABV6CB60</accession>
<reference evidence="1 2" key="1">
    <citation type="submission" date="2024-09" db="EMBL/GenBank/DDBJ databases">
        <authorList>
            <person name="Sun Q."/>
            <person name="Mori K."/>
        </authorList>
    </citation>
    <scope>NUCLEOTIDE SEQUENCE [LARGE SCALE GENOMIC DNA]</scope>
    <source>
        <strain evidence="1 2">CCM 8545</strain>
    </source>
</reference>
<proteinExistence type="predicted"/>
<name>A0ABV6CB60_9GAMM</name>
<keyword evidence="2" id="KW-1185">Reference proteome</keyword>
<evidence type="ECO:0000313" key="2">
    <source>
        <dbReference type="Proteomes" id="UP001589758"/>
    </source>
</evidence>
<dbReference type="EMBL" id="JBHLXE010000096">
    <property type="protein sequence ID" value="MFC0180227.1"/>
    <property type="molecule type" value="Genomic_DNA"/>
</dbReference>
<sequence length="70" mass="8263">MSKFLNTTATSYILEDLVNNAKEKLILISPFLQLNERIKELLEDKNRLKIDVRIIYGKSELQPDEIRWLS</sequence>
<protein>
    <recommendedName>
        <fullName evidence="3">DNA repair protein</fullName>
    </recommendedName>
</protein>
<dbReference type="Proteomes" id="UP001589758">
    <property type="component" value="Unassembled WGS sequence"/>
</dbReference>
<evidence type="ECO:0008006" key="3">
    <source>
        <dbReference type="Google" id="ProtNLM"/>
    </source>
</evidence>
<organism evidence="1 2">
    <name type="scientific">Thorsellia kenyensis</name>
    <dbReference type="NCBI Taxonomy" id="1549888"/>
    <lineage>
        <taxon>Bacteria</taxon>
        <taxon>Pseudomonadati</taxon>
        <taxon>Pseudomonadota</taxon>
        <taxon>Gammaproteobacteria</taxon>
        <taxon>Enterobacterales</taxon>
        <taxon>Thorselliaceae</taxon>
        <taxon>Thorsellia</taxon>
    </lineage>
</organism>
<evidence type="ECO:0000313" key="1">
    <source>
        <dbReference type="EMBL" id="MFC0180227.1"/>
    </source>
</evidence>